<dbReference type="GO" id="GO:0003677">
    <property type="term" value="F:DNA binding"/>
    <property type="evidence" value="ECO:0007669"/>
    <property type="project" value="InterPro"/>
</dbReference>
<dbReference type="Pfam" id="PF16679">
    <property type="entry name" value="CDT1_C"/>
    <property type="match status" value="1"/>
</dbReference>
<dbReference type="GO" id="GO:0000278">
    <property type="term" value="P:mitotic cell cycle"/>
    <property type="evidence" value="ECO:0007669"/>
    <property type="project" value="TreeGrafter"/>
</dbReference>
<feature type="region of interest" description="Disordered" evidence="3">
    <location>
        <begin position="20"/>
        <end position="102"/>
    </location>
</feature>
<dbReference type="GO" id="GO:0030174">
    <property type="term" value="P:regulation of DNA-templated DNA replication initiation"/>
    <property type="evidence" value="ECO:0007669"/>
    <property type="project" value="InterPro"/>
</dbReference>
<feature type="compositionally biased region" description="Polar residues" evidence="3">
    <location>
        <begin position="92"/>
        <end position="102"/>
    </location>
</feature>
<dbReference type="Pfam" id="PF08839">
    <property type="entry name" value="CDT1"/>
    <property type="match status" value="1"/>
</dbReference>
<dbReference type="Proteomes" id="UP001140074">
    <property type="component" value="Unassembled WGS sequence"/>
</dbReference>
<evidence type="ECO:0000256" key="1">
    <source>
        <dbReference type="ARBA" id="ARBA00008356"/>
    </source>
</evidence>
<comment type="similarity">
    <text evidence="1">Belongs to the Cdt1 family.</text>
</comment>
<dbReference type="SUPFAM" id="SSF46785">
    <property type="entry name" value="Winged helix' DNA-binding domain"/>
    <property type="match status" value="1"/>
</dbReference>
<protein>
    <recommendedName>
        <fullName evidence="4">CDT1 Geminin-binding domain-containing protein</fullName>
    </recommendedName>
</protein>
<gene>
    <name evidence="5" type="ORF">GGH94_005358</name>
</gene>
<comment type="caution">
    <text evidence="5">The sequence shown here is derived from an EMBL/GenBank/DDBJ whole genome shotgun (WGS) entry which is preliminary data.</text>
</comment>
<feature type="compositionally biased region" description="Low complexity" evidence="3">
    <location>
        <begin position="216"/>
        <end position="225"/>
    </location>
</feature>
<organism evidence="5 6">
    <name type="scientific">Coemansia aciculifera</name>
    <dbReference type="NCBI Taxonomy" id="417176"/>
    <lineage>
        <taxon>Eukaryota</taxon>
        <taxon>Fungi</taxon>
        <taxon>Fungi incertae sedis</taxon>
        <taxon>Zoopagomycota</taxon>
        <taxon>Kickxellomycotina</taxon>
        <taxon>Kickxellomycetes</taxon>
        <taxon>Kickxellales</taxon>
        <taxon>Kickxellaceae</taxon>
        <taxon>Coemansia</taxon>
    </lineage>
</organism>
<dbReference type="GO" id="GO:0071163">
    <property type="term" value="P:DNA replication preinitiation complex assembly"/>
    <property type="evidence" value="ECO:0007669"/>
    <property type="project" value="InterPro"/>
</dbReference>
<feature type="region of interest" description="Disordered" evidence="3">
    <location>
        <begin position="569"/>
        <end position="594"/>
    </location>
</feature>
<feature type="compositionally biased region" description="Basic and acidic residues" evidence="3">
    <location>
        <begin position="202"/>
        <end position="213"/>
    </location>
</feature>
<keyword evidence="6" id="KW-1185">Reference proteome</keyword>
<evidence type="ECO:0000259" key="4">
    <source>
        <dbReference type="SMART" id="SM01075"/>
    </source>
</evidence>
<feature type="compositionally biased region" description="Polar residues" evidence="3">
    <location>
        <begin position="569"/>
        <end position="588"/>
    </location>
</feature>
<dbReference type="InterPro" id="IPR036390">
    <property type="entry name" value="WH_DNA-bd_sf"/>
</dbReference>
<dbReference type="InterPro" id="IPR032054">
    <property type="entry name" value="Cdt1_C"/>
</dbReference>
<feature type="region of interest" description="Disordered" evidence="3">
    <location>
        <begin position="196"/>
        <end position="232"/>
    </location>
</feature>
<evidence type="ECO:0000313" key="5">
    <source>
        <dbReference type="EMBL" id="KAJ2860709.1"/>
    </source>
</evidence>
<dbReference type="GO" id="GO:0000076">
    <property type="term" value="P:DNA replication checkpoint signaling"/>
    <property type="evidence" value="ECO:0007669"/>
    <property type="project" value="TreeGrafter"/>
</dbReference>
<dbReference type="GO" id="GO:0070182">
    <property type="term" value="F:DNA polymerase binding"/>
    <property type="evidence" value="ECO:0007669"/>
    <property type="project" value="TreeGrafter"/>
</dbReference>
<dbReference type="InterPro" id="IPR045173">
    <property type="entry name" value="Cdt1"/>
</dbReference>
<evidence type="ECO:0000313" key="6">
    <source>
        <dbReference type="Proteomes" id="UP001140074"/>
    </source>
</evidence>
<feature type="domain" description="CDT1 Geminin-binding" evidence="4">
    <location>
        <begin position="261"/>
        <end position="411"/>
    </location>
</feature>
<dbReference type="Gene3D" id="1.10.10.1420">
    <property type="entry name" value="DNA replication factor Cdt1, C-terminal WH domain"/>
    <property type="match status" value="1"/>
</dbReference>
<sequence>MRGQKTTTLKGVFRVSKNSDVPIGKDANARPMRMTRSRSAALATVAEEEVVEKPVTRKRKLTEDPAAPTLPAPKKQQLARTEPATPRKKRPTTLSAYFSPSKPEQASVALMKPVIPATVVEPVIETVVEPVIETVTVVETVVEPVAEPKIAEAVVETVVAPKLVEAAATTLPDNCDKLNERAAVLLARLRNRTKVTSETTAEETRSIQDDLRTRRTATTLPRSAPAPAPSKFAEAGGITASEQHARDIHRQFVSITRGTALPQGLRKLNEIFQALDHTVMFGGQTSVIYHRARHGVEAMAKRTFGWRELGQILALYPESYTYKPMPTVYDGRRIVSVELSPKVRGMDLAVEIEARRDEFGRRLVALVDTAHRAFLVQRGYEDKDIDATQGQWHPSFDVESTPAVTPLPLPPTPAAAAGPVATFDRERLRHLLGAAEAKNSELKDKPPAVLALPTPADSPLLQPVAVPKESRVSTAKNLLERIREKQRAKEAAQLAAVQAVPQATRTMHSRLPAILETLSFLFYTERRNVLPYFYVVDKLVESKGLERPDISNHIIAIAGFVPEWCSITEPSANDSGGTTTEPSDSATTKLAPVEPSPDARLAITRTISMREAKARLIAKIEAV</sequence>
<dbReference type="PANTHER" id="PTHR28637">
    <property type="entry name" value="DNA REPLICATION FACTOR CDT1"/>
    <property type="match status" value="1"/>
</dbReference>
<dbReference type="AlphaFoldDB" id="A0A9W8IMH8"/>
<name>A0A9W8IMH8_9FUNG</name>
<dbReference type="SMART" id="SM01075">
    <property type="entry name" value="CDT1"/>
    <property type="match status" value="1"/>
</dbReference>
<proteinExistence type="inferred from homology"/>
<dbReference type="EMBL" id="JANBUY010000277">
    <property type="protein sequence ID" value="KAJ2860709.1"/>
    <property type="molecule type" value="Genomic_DNA"/>
</dbReference>
<evidence type="ECO:0000256" key="2">
    <source>
        <dbReference type="ARBA" id="ARBA00023306"/>
    </source>
</evidence>
<dbReference type="GO" id="GO:0005634">
    <property type="term" value="C:nucleus"/>
    <property type="evidence" value="ECO:0007669"/>
    <property type="project" value="TreeGrafter"/>
</dbReference>
<feature type="non-terminal residue" evidence="5">
    <location>
        <position position="623"/>
    </location>
</feature>
<accession>A0A9W8IMH8</accession>
<keyword evidence="2" id="KW-0131">Cell cycle</keyword>
<dbReference type="PANTHER" id="PTHR28637:SF1">
    <property type="entry name" value="DNA REPLICATION FACTOR CDT1"/>
    <property type="match status" value="1"/>
</dbReference>
<reference evidence="5" key="1">
    <citation type="submission" date="2022-07" db="EMBL/GenBank/DDBJ databases">
        <title>Phylogenomic reconstructions and comparative analyses of Kickxellomycotina fungi.</title>
        <authorList>
            <person name="Reynolds N.K."/>
            <person name="Stajich J.E."/>
            <person name="Barry K."/>
            <person name="Grigoriev I.V."/>
            <person name="Crous P."/>
            <person name="Smith M.E."/>
        </authorList>
    </citation>
    <scope>NUCLEOTIDE SEQUENCE</scope>
    <source>
        <strain evidence="5">RSA 476</strain>
    </source>
</reference>
<evidence type="ECO:0000256" key="3">
    <source>
        <dbReference type="SAM" id="MobiDB-lite"/>
    </source>
</evidence>
<dbReference type="InterPro" id="IPR014939">
    <property type="entry name" value="CDT1_Gemini-bd-like"/>
</dbReference>
<dbReference type="InterPro" id="IPR038090">
    <property type="entry name" value="Cdt1_C_WH_dom_sf"/>
</dbReference>